<proteinExistence type="predicted"/>
<dbReference type="GO" id="GO:0006281">
    <property type="term" value="P:DNA repair"/>
    <property type="evidence" value="ECO:0007669"/>
    <property type="project" value="TreeGrafter"/>
</dbReference>
<dbReference type="InterPro" id="IPR023198">
    <property type="entry name" value="PGP-like_dom2"/>
</dbReference>
<dbReference type="InterPro" id="IPR036412">
    <property type="entry name" value="HAD-like_sf"/>
</dbReference>
<dbReference type="InterPro" id="IPR023214">
    <property type="entry name" value="HAD_sf"/>
</dbReference>
<dbReference type="SFLD" id="SFLDS00003">
    <property type="entry name" value="Haloacid_Dehalogenase"/>
    <property type="match status" value="1"/>
</dbReference>
<dbReference type="EMBL" id="AMEZ01000024">
    <property type="protein sequence ID" value="EKY28437.1"/>
    <property type="molecule type" value="Genomic_DNA"/>
</dbReference>
<evidence type="ECO:0000313" key="2">
    <source>
        <dbReference type="Proteomes" id="UP000010420"/>
    </source>
</evidence>
<dbReference type="PANTHER" id="PTHR43434">
    <property type="entry name" value="PHOSPHOGLYCOLATE PHOSPHATASE"/>
    <property type="match status" value="1"/>
</dbReference>
<reference evidence="1 2" key="1">
    <citation type="submission" date="2012-05" db="EMBL/GenBank/DDBJ databases">
        <authorList>
            <person name="Weinstock G."/>
            <person name="Sodergren E."/>
            <person name="Lobos E.A."/>
            <person name="Fulton L."/>
            <person name="Fulton R."/>
            <person name="Courtney L."/>
            <person name="Fronick C."/>
            <person name="O'Laughlin M."/>
            <person name="Godfrey J."/>
            <person name="Wilson R.M."/>
            <person name="Miner T."/>
            <person name="Farmer C."/>
            <person name="Delehaunty K."/>
            <person name="Cordes M."/>
            <person name="Minx P."/>
            <person name="Tomlinson C."/>
            <person name="Chen J."/>
            <person name="Wollam A."/>
            <person name="Pepin K.H."/>
            <person name="Bhonagiri V."/>
            <person name="Zhang X."/>
            <person name="Suruliraj S."/>
            <person name="Warren W."/>
            <person name="Mitreva M."/>
            <person name="Mardis E.R."/>
            <person name="Wilson R.K."/>
        </authorList>
    </citation>
    <scope>NUCLEOTIDE SEQUENCE [LARGE SCALE GENOMIC DNA]</scope>
    <source>
        <strain evidence="1 2">DSM 1785</strain>
    </source>
</reference>
<dbReference type="Proteomes" id="UP000010420">
    <property type="component" value="Unassembled WGS sequence"/>
</dbReference>
<dbReference type="RefSeq" id="WP_005211241.1">
    <property type="nucleotide sequence ID" value="NZ_KB291616.1"/>
</dbReference>
<dbReference type="Pfam" id="PF13419">
    <property type="entry name" value="HAD_2"/>
    <property type="match status" value="1"/>
</dbReference>
<dbReference type="STRING" id="545697.HMPREF0216_00788"/>
<name>L1QLI4_9CLOT</name>
<dbReference type="PATRIC" id="fig|545697.3.peg.775"/>
<dbReference type="HOGENOM" id="CLU_045011_19_1_9"/>
<keyword evidence="1" id="KW-0378">Hydrolase</keyword>
<dbReference type="Gene3D" id="3.40.50.1000">
    <property type="entry name" value="HAD superfamily/HAD-like"/>
    <property type="match status" value="1"/>
</dbReference>
<sequence>MDKVKNTNSKEFKNIKNIVFDYDGTLHNSIKIYAPAFREAYNYLIESGQAPAKEFTDKEISKWLGFSSIDMWNSFMPNLKEDEKLKCSNIIGSNMIKHINENEAELYEGTVDVLNYLKNKGYNLIFLSNCKLEYMNRHKEIFSLDKYFTEFYCTEEFDFIPKYEIFKIIKEKYNGDFLIIGDRFVDIEISIIHNELSIGCNYGFGETNELKNANLIINYISELTTLL</sequence>
<dbReference type="AlphaFoldDB" id="L1QLI4"/>
<dbReference type="OrthoDB" id="9807630at2"/>
<dbReference type="SUPFAM" id="SSF56784">
    <property type="entry name" value="HAD-like"/>
    <property type="match status" value="1"/>
</dbReference>
<evidence type="ECO:0000313" key="1">
    <source>
        <dbReference type="EMBL" id="EKY28437.1"/>
    </source>
</evidence>
<dbReference type="InterPro" id="IPR041492">
    <property type="entry name" value="HAD_2"/>
</dbReference>
<organism evidence="1 2">
    <name type="scientific">Clostridium celatum DSM 1785</name>
    <dbReference type="NCBI Taxonomy" id="545697"/>
    <lineage>
        <taxon>Bacteria</taxon>
        <taxon>Bacillati</taxon>
        <taxon>Bacillota</taxon>
        <taxon>Clostridia</taxon>
        <taxon>Eubacteriales</taxon>
        <taxon>Clostridiaceae</taxon>
        <taxon>Clostridium</taxon>
    </lineage>
</organism>
<dbReference type="SFLD" id="SFLDG01129">
    <property type="entry name" value="C1.5:_HAD__Beta-PGM__Phosphata"/>
    <property type="match status" value="1"/>
</dbReference>
<dbReference type="Gene3D" id="1.10.150.240">
    <property type="entry name" value="Putative phosphatase, domain 2"/>
    <property type="match status" value="1"/>
</dbReference>
<keyword evidence="2" id="KW-1185">Reference proteome</keyword>
<accession>L1QLI4</accession>
<dbReference type="eggNOG" id="COG0546">
    <property type="taxonomic scope" value="Bacteria"/>
</dbReference>
<dbReference type="InterPro" id="IPR050155">
    <property type="entry name" value="HAD-like_hydrolase_sf"/>
</dbReference>
<protein>
    <submittedName>
        <fullName evidence="1">Haloacid dehalogenase-like hydrolase</fullName>
    </submittedName>
</protein>
<dbReference type="GO" id="GO:0008967">
    <property type="term" value="F:phosphoglycolate phosphatase activity"/>
    <property type="evidence" value="ECO:0007669"/>
    <property type="project" value="TreeGrafter"/>
</dbReference>
<comment type="caution">
    <text evidence="1">The sequence shown here is derived from an EMBL/GenBank/DDBJ whole genome shotgun (WGS) entry which is preliminary data.</text>
</comment>
<dbReference type="PANTHER" id="PTHR43434:SF1">
    <property type="entry name" value="PHOSPHOGLYCOLATE PHOSPHATASE"/>
    <property type="match status" value="1"/>
</dbReference>
<gene>
    <name evidence="1" type="ORF">HMPREF0216_00788</name>
</gene>